<dbReference type="SUPFAM" id="SSF52047">
    <property type="entry name" value="RNI-like"/>
    <property type="match status" value="1"/>
</dbReference>
<evidence type="ECO:0000313" key="1">
    <source>
        <dbReference type="EMBL" id="KAH9830571.1"/>
    </source>
</evidence>
<dbReference type="RefSeq" id="XP_047773866.1">
    <property type="nucleotide sequence ID" value="XM_047925055.1"/>
</dbReference>
<proteinExistence type="predicted"/>
<protein>
    <recommendedName>
        <fullName evidence="3">F-box domain-containing protein</fullName>
    </recommendedName>
</protein>
<dbReference type="GeneID" id="72005787"/>
<dbReference type="EMBL" id="JADCUA010000030">
    <property type="protein sequence ID" value="KAH9830571.1"/>
    <property type="molecule type" value="Genomic_DNA"/>
</dbReference>
<accession>A0ABQ8K1H7</accession>
<dbReference type="InterPro" id="IPR032675">
    <property type="entry name" value="LRR_dom_sf"/>
</dbReference>
<reference evidence="1 2" key="1">
    <citation type="journal article" date="2021" name="Environ. Microbiol.">
        <title>Gene family expansions and transcriptome signatures uncover fungal adaptations to wood decay.</title>
        <authorList>
            <person name="Hage H."/>
            <person name="Miyauchi S."/>
            <person name="Viragh M."/>
            <person name="Drula E."/>
            <person name="Min B."/>
            <person name="Chaduli D."/>
            <person name="Navarro D."/>
            <person name="Favel A."/>
            <person name="Norest M."/>
            <person name="Lesage-Meessen L."/>
            <person name="Balint B."/>
            <person name="Merenyi Z."/>
            <person name="de Eugenio L."/>
            <person name="Morin E."/>
            <person name="Martinez A.T."/>
            <person name="Baldrian P."/>
            <person name="Stursova M."/>
            <person name="Martinez M.J."/>
            <person name="Novotny C."/>
            <person name="Magnuson J.K."/>
            <person name="Spatafora J.W."/>
            <person name="Maurice S."/>
            <person name="Pangilinan J."/>
            <person name="Andreopoulos W."/>
            <person name="LaButti K."/>
            <person name="Hundley H."/>
            <person name="Na H."/>
            <person name="Kuo A."/>
            <person name="Barry K."/>
            <person name="Lipzen A."/>
            <person name="Henrissat B."/>
            <person name="Riley R."/>
            <person name="Ahrendt S."/>
            <person name="Nagy L.G."/>
            <person name="Grigoriev I.V."/>
            <person name="Martin F."/>
            <person name="Rosso M.N."/>
        </authorList>
    </citation>
    <scope>NUCLEOTIDE SEQUENCE [LARGE SCALE GENOMIC DNA]</scope>
    <source>
        <strain evidence="1 2">CIRM-BRFM 1785</strain>
    </source>
</reference>
<dbReference type="Proteomes" id="UP000814176">
    <property type="component" value="Unassembled WGS sequence"/>
</dbReference>
<keyword evidence="2" id="KW-1185">Reference proteome</keyword>
<organism evidence="1 2">
    <name type="scientific">Rhodofomes roseus</name>
    <dbReference type="NCBI Taxonomy" id="34475"/>
    <lineage>
        <taxon>Eukaryota</taxon>
        <taxon>Fungi</taxon>
        <taxon>Dikarya</taxon>
        <taxon>Basidiomycota</taxon>
        <taxon>Agaricomycotina</taxon>
        <taxon>Agaricomycetes</taxon>
        <taxon>Polyporales</taxon>
        <taxon>Rhodofomes</taxon>
    </lineage>
</organism>
<evidence type="ECO:0000313" key="2">
    <source>
        <dbReference type="Proteomes" id="UP000814176"/>
    </source>
</evidence>
<dbReference type="Gene3D" id="3.80.10.10">
    <property type="entry name" value="Ribonuclease Inhibitor"/>
    <property type="match status" value="1"/>
</dbReference>
<comment type="caution">
    <text evidence="1">The sequence shown here is derived from an EMBL/GenBank/DDBJ whole genome shotgun (WGS) entry which is preliminary data.</text>
</comment>
<evidence type="ECO:0008006" key="3">
    <source>
        <dbReference type="Google" id="ProtNLM"/>
    </source>
</evidence>
<name>A0ABQ8K1H7_9APHY</name>
<sequence>MVFTQHEILPYSGLPPEIWKEVIVHLSKASRRICLSVSRMFHDFAVRLVFSEVTVHFGAWENHEHEDILHGDELEDERSCRSFGLLNRIIVDPSFASVIRDMEVHAFKLDGVRGAFEICCLVTAIGSLRELSSFLWHGNAPLPTAAVIESLERSCRQLRALSVPLESLDALPFERLSFVRSISISTTWPDEDLITDHSLTTVKCKTVHENLQMLEFPFHSPMNVPVNYLPNLTHLGLVIVSTLDGLGPALLQLPHLRSLSVFSPSQQEDTLFTTLSSLRQELRGLTSLALQCYDSSILPAHHAQMLANFLRDRHLLRRLYCNFEIPPESMSFYLDSVGTLKKLEVFDLRMTSQPFTAEFIAGLLAHLPAGLAAMKLTSKGSLSDASVFSRFWSHFTDFQYLYIRTWAETDIKPDAIIAGAETLRLIGYNGHFYDVEHTSGKPTLCLPWSARKVVFRNARDLGCEGWEWLMRHLTIVP</sequence>
<gene>
    <name evidence="1" type="ORF">C8Q71DRAFT_784945</name>
</gene>